<dbReference type="Gene3D" id="3.30.70.560">
    <property type="entry name" value="7,8-Dihydro-6-hydroxymethylpterin-pyrophosphokinase HPPK"/>
    <property type="match status" value="1"/>
</dbReference>
<dbReference type="OrthoDB" id="9808041at2"/>
<comment type="similarity">
    <text evidence="2">Belongs to the HPPK family.</text>
</comment>
<dbReference type="EMBL" id="WTYC01000005">
    <property type="protein sequence ID" value="MXO48708.1"/>
    <property type="molecule type" value="Genomic_DNA"/>
</dbReference>
<dbReference type="AlphaFoldDB" id="A0A844XUQ7"/>
<comment type="pathway">
    <text evidence="1">Cofactor biosynthesis; tetrahydrofolate biosynthesis; 2-amino-4-hydroxy-6-hydroxymethyl-7,8-dihydropteridine diphosphate from 7,8-dihydroneopterin triphosphate: step 4/4.</text>
</comment>
<accession>A0A844XUQ7</accession>
<evidence type="ECO:0000256" key="6">
    <source>
        <dbReference type="ARBA" id="ARBA00022741"/>
    </source>
</evidence>
<organism evidence="14 15">
    <name type="scientific">Qipengyuania vulgaris</name>
    <dbReference type="NCBI Taxonomy" id="291985"/>
    <lineage>
        <taxon>Bacteria</taxon>
        <taxon>Pseudomonadati</taxon>
        <taxon>Pseudomonadota</taxon>
        <taxon>Alphaproteobacteria</taxon>
        <taxon>Sphingomonadales</taxon>
        <taxon>Erythrobacteraceae</taxon>
        <taxon>Qipengyuania</taxon>
    </lineage>
</organism>
<dbReference type="InterPro" id="IPR000550">
    <property type="entry name" value="Hppk"/>
</dbReference>
<dbReference type="EC" id="2.7.6.3" evidence="3"/>
<evidence type="ECO:0000313" key="14">
    <source>
        <dbReference type="EMBL" id="MXO48708.1"/>
    </source>
</evidence>
<keyword evidence="9" id="KW-0289">Folate biosynthesis</keyword>
<dbReference type="GO" id="GO:0046656">
    <property type="term" value="P:folic acid biosynthetic process"/>
    <property type="evidence" value="ECO:0007669"/>
    <property type="project" value="UniProtKB-KW"/>
</dbReference>
<comment type="function">
    <text evidence="10">Catalyzes the transfer of pyrophosphate from adenosine triphosphate (ATP) to 6-hydroxymethyl-7,8-dihydropterin, an enzymatic step in folate biosynthesis pathway.</text>
</comment>
<dbReference type="PANTHER" id="PTHR43071:SF1">
    <property type="entry name" value="2-AMINO-4-HYDROXY-6-HYDROXYMETHYLDIHYDROPTERIDINE PYROPHOSPHOKINASE"/>
    <property type="match status" value="1"/>
</dbReference>
<keyword evidence="8" id="KW-0067">ATP-binding</keyword>
<dbReference type="SUPFAM" id="SSF55083">
    <property type="entry name" value="6-hydroxymethyl-7,8-dihydropterin pyrophosphokinase, HPPK"/>
    <property type="match status" value="1"/>
</dbReference>
<evidence type="ECO:0000256" key="8">
    <source>
        <dbReference type="ARBA" id="ARBA00022840"/>
    </source>
</evidence>
<gene>
    <name evidence="14" type="primary">folK</name>
    <name evidence="14" type="ORF">GRI69_10620</name>
</gene>
<evidence type="ECO:0000256" key="5">
    <source>
        <dbReference type="ARBA" id="ARBA00022679"/>
    </source>
</evidence>
<evidence type="ECO:0000256" key="3">
    <source>
        <dbReference type="ARBA" id="ARBA00013253"/>
    </source>
</evidence>
<evidence type="ECO:0000256" key="12">
    <source>
        <dbReference type="ARBA" id="ARBA00033413"/>
    </source>
</evidence>
<evidence type="ECO:0000256" key="7">
    <source>
        <dbReference type="ARBA" id="ARBA00022777"/>
    </source>
</evidence>
<evidence type="ECO:0000256" key="1">
    <source>
        <dbReference type="ARBA" id="ARBA00005051"/>
    </source>
</evidence>
<dbReference type="GO" id="GO:0046654">
    <property type="term" value="P:tetrahydrofolate biosynthetic process"/>
    <property type="evidence" value="ECO:0007669"/>
    <property type="project" value="UniProtKB-UniPathway"/>
</dbReference>
<dbReference type="Proteomes" id="UP000448199">
    <property type="component" value="Unassembled WGS sequence"/>
</dbReference>
<reference evidence="14 15" key="1">
    <citation type="submission" date="2019-12" db="EMBL/GenBank/DDBJ databases">
        <title>Genomic-based taxomic classification of the family Erythrobacteraceae.</title>
        <authorList>
            <person name="Xu L."/>
        </authorList>
    </citation>
    <scope>NUCLEOTIDE SEQUENCE [LARGE SCALE GENOMIC DNA]</scope>
    <source>
        <strain evidence="14 15">DSM 17792</strain>
    </source>
</reference>
<dbReference type="GO" id="GO:0016301">
    <property type="term" value="F:kinase activity"/>
    <property type="evidence" value="ECO:0007669"/>
    <property type="project" value="UniProtKB-KW"/>
</dbReference>
<dbReference type="GO" id="GO:0003848">
    <property type="term" value="F:2-amino-4-hydroxy-6-hydroxymethyldihydropteridine diphosphokinase activity"/>
    <property type="evidence" value="ECO:0007669"/>
    <property type="project" value="UniProtKB-EC"/>
</dbReference>
<evidence type="ECO:0000256" key="2">
    <source>
        <dbReference type="ARBA" id="ARBA00005810"/>
    </source>
</evidence>
<keyword evidence="6" id="KW-0547">Nucleotide-binding</keyword>
<feature type="domain" description="7,8-dihydro-6-hydroxymethylpterin-pyrophosphokinase" evidence="13">
    <location>
        <begin position="6"/>
        <end position="136"/>
    </location>
</feature>
<dbReference type="Pfam" id="PF01288">
    <property type="entry name" value="HPPK"/>
    <property type="match status" value="1"/>
</dbReference>
<evidence type="ECO:0000313" key="15">
    <source>
        <dbReference type="Proteomes" id="UP000448199"/>
    </source>
</evidence>
<evidence type="ECO:0000259" key="13">
    <source>
        <dbReference type="Pfam" id="PF01288"/>
    </source>
</evidence>
<proteinExistence type="inferred from homology"/>
<dbReference type="InterPro" id="IPR035907">
    <property type="entry name" value="Hppk_sf"/>
</dbReference>
<dbReference type="GO" id="GO:0005524">
    <property type="term" value="F:ATP binding"/>
    <property type="evidence" value="ECO:0007669"/>
    <property type="project" value="UniProtKB-KW"/>
</dbReference>
<dbReference type="NCBIfam" id="TIGR01498">
    <property type="entry name" value="folK"/>
    <property type="match status" value="1"/>
</dbReference>
<keyword evidence="5 14" id="KW-0808">Transferase</keyword>
<sequence>MHRYLIAIGSNVRVAGVGGPHRVVDAAVLALAEVGEVAEVSRTRSSRPIGPSLRSYANAAAVVESESEPAHFLARLQQLEFRFGRRRRGAPWRARSLDLDIVLWSGGVWLTPDLVIPHPLFRERPFVSGPAAEVAPHWRDPVTGLSLRQLASRLAHA</sequence>
<evidence type="ECO:0000256" key="10">
    <source>
        <dbReference type="ARBA" id="ARBA00029409"/>
    </source>
</evidence>
<comment type="caution">
    <text evidence="14">The sequence shown here is derived from an EMBL/GenBank/DDBJ whole genome shotgun (WGS) entry which is preliminary data.</text>
</comment>
<evidence type="ECO:0000256" key="11">
    <source>
        <dbReference type="ARBA" id="ARBA00029766"/>
    </source>
</evidence>
<keyword evidence="7 14" id="KW-0418">Kinase</keyword>
<evidence type="ECO:0000256" key="4">
    <source>
        <dbReference type="ARBA" id="ARBA00016218"/>
    </source>
</evidence>
<evidence type="ECO:0000256" key="9">
    <source>
        <dbReference type="ARBA" id="ARBA00022909"/>
    </source>
</evidence>
<dbReference type="PANTHER" id="PTHR43071">
    <property type="entry name" value="2-AMINO-4-HYDROXY-6-HYDROXYMETHYLDIHYDROPTERIDINE PYROPHOSPHOKINASE"/>
    <property type="match status" value="1"/>
</dbReference>
<protein>
    <recommendedName>
        <fullName evidence="4">2-amino-4-hydroxy-6-hydroxymethyldihydropteridine pyrophosphokinase</fullName>
        <ecNumber evidence="3">2.7.6.3</ecNumber>
    </recommendedName>
    <alternativeName>
        <fullName evidence="11">6-hydroxymethyl-7,8-dihydropterin pyrophosphokinase</fullName>
    </alternativeName>
    <alternativeName>
        <fullName evidence="12">7,8-dihydro-6-hydroxymethylpterin-pyrophosphokinase</fullName>
    </alternativeName>
</protein>
<name>A0A844XUQ7_9SPHN</name>
<dbReference type="UniPathway" id="UPA00077">
    <property type="reaction ID" value="UER00155"/>
</dbReference>
<keyword evidence="15" id="KW-1185">Reference proteome</keyword>